<evidence type="ECO:0000256" key="1">
    <source>
        <dbReference type="ARBA" id="ARBA00022801"/>
    </source>
</evidence>
<dbReference type="InterPro" id="IPR011059">
    <property type="entry name" value="Metal-dep_hydrolase_composite"/>
</dbReference>
<dbReference type="Gene3D" id="2.30.40.10">
    <property type="entry name" value="Urease, subunit C, domain 1"/>
    <property type="match status" value="1"/>
</dbReference>
<feature type="region of interest" description="Disordered" evidence="2">
    <location>
        <begin position="327"/>
        <end position="346"/>
    </location>
</feature>
<sequence length="459" mass="47979">MPADRLLLRDGTVIDTEPEPHARHAVDVLIEDGRIAAVGPGLPSAGATVLDCSGHIVLPGFVDAHRHLWQTVLRGIAPDAGLMDYVSLVQRRLARRLTPEDVHAATLAGALECLDGGITTVQDYSDIQRSPGHTEAALSALREAGVRAVFGYGYPLFGPGGGRPAVRDPAEVRRVRAEHFPGDGSLLRMVLAPRGPSYSPMDTVREDWLLARELGLRIAVHVASGPLADHPVAALRDHDLLAPGTLYVHGNSLPGHELLLIAGSGGSVSIAPAVEAQMGHGPPMITRLREAKVTTALGADVVTSSPGDMFSLMRAALLTARLEHPVDRTWRPSGEPGREGEAAPRLTTSDVLRMATLDGAVALGLDDQVGSLRVGKQADLLLIRTGVVNLSGARHDPVGTVVTAAHPGNVDTVLVAGEPVKYAGRLVTPAAPAAVTATHRSAGRLAETLRASAPGPGRS</sequence>
<evidence type="ECO:0000259" key="3">
    <source>
        <dbReference type="Pfam" id="PF01979"/>
    </source>
</evidence>
<feature type="compositionally biased region" description="Basic and acidic residues" evidence="2">
    <location>
        <begin position="327"/>
        <end position="342"/>
    </location>
</feature>
<dbReference type="SUPFAM" id="SSF51338">
    <property type="entry name" value="Composite domain of metallo-dependent hydrolases"/>
    <property type="match status" value="1"/>
</dbReference>
<evidence type="ECO:0000313" key="5">
    <source>
        <dbReference type="Proteomes" id="UP001596137"/>
    </source>
</evidence>
<comment type="caution">
    <text evidence="4">The sequence shown here is derived from an EMBL/GenBank/DDBJ whole genome shotgun (WGS) entry which is preliminary data.</text>
</comment>
<dbReference type="InterPro" id="IPR032466">
    <property type="entry name" value="Metal_Hydrolase"/>
</dbReference>
<evidence type="ECO:0000313" key="4">
    <source>
        <dbReference type="EMBL" id="MFC6084324.1"/>
    </source>
</evidence>
<evidence type="ECO:0000256" key="2">
    <source>
        <dbReference type="SAM" id="MobiDB-lite"/>
    </source>
</evidence>
<dbReference type="PANTHER" id="PTHR43794:SF11">
    <property type="entry name" value="AMIDOHYDROLASE-RELATED DOMAIN-CONTAINING PROTEIN"/>
    <property type="match status" value="1"/>
</dbReference>
<dbReference type="InterPro" id="IPR006680">
    <property type="entry name" value="Amidohydro-rel"/>
</dbReference>
<organism evidence="4 5">
    <name type="scientific">Sphaerisporangium aureirubrum</name>
    <dbReference type="NCBI Taxonomy" id="1544736"/>
    <lineage>
        <taxon>Bacteria</taxon>
        <taxon>Bacillati</taxon>
        <taxon>Actinomycetota</taxon>
        <taxon>Actinomycetes</taxon>
        <taxon>Streptosporangiales</taxon>
        <taxon>Streptosporangiaceae</taxon>
        <taxon>Sphaerisporangium</taxon>
    </lineage>
</organism>
<dbReference type="Pfam" id="PF01979">
    <property type="entry name" value="Amidohydro_1"/>
    <property type="match status" value="1"/>
</dbReference>
<feature type="domain" description="Amidohydrolase-related" evidence="3">
    <location>
        <begin position="56"/>
        <end position="420"/>
    </location>
</feature>
<dbReference type="NCBIfam" id="NF006056">
    <property type="entry name" value="PRK08204.1"/>
    <property type="match status" value="1"/>
</dbReference>
<protein>
    <submittedName>
        <fullName evidence="4">Amidohydrolase family protein</fullName>
    </submittedName>
</protein>
<keyword evidence="1" id="KW-0378">Hydrolase</keyword>
<keyword evidence="5" id="KW-1185">Reference proteome</keyword>
<dbReference type="Gene3D" id="3.20.20.140">
    <property type="entry name" value="Metal-dependent hydrolases"/>
    <property type="match status" value="1"/>
</dbReference>
<gene>
    <name evidence="4" type="ORF">ACFP1K_24410</name>
</gene>
<dbReference type="SUPFAM" id="SSF51556">
    <property type="entry name" value="Metallo-dependent hydrolases"/>
    <property type="match status" value="1"/>
</dbReference>
<proteinExistence type="predicted"/>
<reference evidence="5" key="1">
    <citation type="journal article" date="2019" name="Int. J. Syst. Evol. Microbiol.">
        <title>The Global Catalogue of Microorganisms (GCM) 10K type strain sequencing project: providing services to taxonomists for standard genome sequencing and annotation.</title>
        <authorList>
            <consortium name="The Broad Institute Genomics Platform"/>
            <consortium name="The Broad Institute Genome Sequencing Center for Infectious Disease"/>
            <person name="Wu L."/>
            <person name="Ma J."/>
        </authorList>
    </citation>
    <scope>NUCLEOTIDE SEQUENCE [LARGE SCALE GENOMIC DNA]</scope>
    <source>
        <strain evidence="5">JCM 30346</strain>
    </source>
</reference>
<accession>A0ABW1NLR3</accession>
<dbReference type="EMBL" id="JBHSRF010000041">
    <property type="protein sequence ID" value="MFC6084324.1"/>
    <property type="molecule type" value="Genomic_DNA"/>
</dbReference>
<dbReference type="InterPro" id="IPR050287">
    <property type="entry name" value="MTA/SAH_deaminase"/>
</dbReference>
<name>A0ABW1NLR3_9ACTN</name>
<dbReference type="PANTHER" id="PTHR43794">
    <property type="entry name" value="AMINOHYDROLASE SSNA-RELATED"/>
    <property type="match status" value="1"/>
</dbReference>
<dbReference type="RefSeq" id="WP_380757257.1">
    <property type="nucleotide sequence ID" value="NZ_JBHSRF010000041.1"/>
</dbReference>
<dbReference type="Proteomes" id="UP001596137">
    <property type="component" value="Unassembled WGS sequence"/>
</dbReference>